<dbReference type="Proteomes" id="UP001140513">
    <property type="component" value="Unassembled WGS sequence"/>
</dbReference>
<sequence>MPTSPIPQTKAFVGLSLLDGGSFIASTNLLHADASNAKFRMYNWAFCISHGDERIVWDLGLDERAAPGFFLAATAATRGAHSVTGPHDHIPDKNRAILDGTHEIAQFCMPHREGKMSLHADLETAKNTIAKIRVLEKEHSFHVALAHDAEWLKEGSDQVLMSLLDAHMLLAAKERIPKEEVA</sequence>
<dbReference type="GeneID" id="80915120"/>
<gene>
    <name evidence="1" type="ORF">N0V89_011590</name>
</gene>
<evidence type="ECO:0000313" key="2">
    <source>
        <dbReference type="Proteomes" id="UP001140513"/>
    </source>
</evidence>
<name>A0A9W8XAH1_9PLEO</name>
<reference evidence="1" key="1">
    <citation type="submission" date="2022-10" db="EMBL/GenBank/DDBJ databases">
        <title>Tapping the CABI collections for fungal endophytes: first genome assemblies for Collariella, Neodidymelliopsis, Ascochyta clinopodiicola, Didymella pomorum, Didymosphaeria variabile, Neocosmospora piperis and Neocucurbitaria cava.</title>
        <authorList>
            <person name="Hill R."/>
        </authorList>
    </citation>
    <scope>NUCLEOTIDE SEQUENCE</scope>
    <source>
        <strain evidence="1">IMI 356815</strain>
    </source>
</reference>
<accession>A0A9W8XAH1</accession>
<comment type="caution">
    <text evidence="1">The sequence shown here is derived from an EMBL/GenBank/DDBJ whole genome shotgun (WGS) entry which is preliminary data.</text>
</comment>
<dbReference type="AlphaFoldDB" id="A0A9W8XAH1"/>
<dbReference type="OrthoDB" id="10250730at2759"/>
<organism evidence="1 2">
    <name type="scientific">Didymosphaeria variabile</name>
    <dbReference type="NCBI Taxonomy" id="1932322"/>
    <lineage>
        <taxon>Eukaryota</taxon>
        <taxon>Fungi</taxon>
        <taxon>Dikarya</taxon>
        <taxon>Ascomycota</taxon>
        <taxon>Pezizomycotina</taxon>
        <taxon>Dothideomycetes</taxon>
        <taxon>Pleosporomycetidae</taxon>
        <taxon>Pleosporales</taxon>
        <taxon>Massarineae</taxon>
        <taxon>Didymosphaeriaceae</taxon>
        <taxon>Didymosphaeria</taxon>
    </lineage>
</organism>
<evidence type="ECO:0000313" key="1">
    <source>
        <dbReference type="EMBL" id="KAJ4345459.1"/>
    </source>
</evidence>
<proteinExistence type="predicted"/>
<protein>
    <submittedName>
        <fullName evidence="1">Uncharacterized protein</fullName>
    </submittedName>
</protein>
<dbReference type="EMBL" id="JAPEUX010000009">
    <property type="protein sequence ID" value="KAJ4345459.1"/>
    <property type="molecule type" value="Genomic_DNA"/>
</dbReference>
<dbReference type="RefSeq" id="XP_056065623.1">
    <property type="nucleotide sequence ID" value="XM_056220320.1"/>
</dbReference>
<keyword evidence="2" id="KW-1185">Reference proteome</keyword>